<evidence type="ECO:0000256" key="3">
    <source>
        <dbReference type="SAM" id="Coils"/>
    </source>
</evidence>
<organism evidence="6 7">
    <name type="scientific">Hemibagrus guttatus</name>
    <dbReference type="NCBI Taxonomy" id="175788"/>
    <lineage>
        <taxon>Eukaryota</taxon>
        <taxon>Metazoa</taxon>
        <taxon>Chordata</taxon>
        <taxon>Craniata</taxon>
        <taxon>Vertebrata</taxon>
        <taxon>Euteleostomi</taxon>
        <taxon>Actinopterygii</taxon>
        <taxon>Neopterygii</taxon>
        <taxon>Teleostei</taxon>
        <taxon>Ostariophysi</taxon>
        <taxon>Siluriformes</taxon>
        <taxon>Bagridae</taxon>
        <taxon>Hemibagrus</taxon>
    </lineage>
</organism>
<dbReference type="AlphaFoldDB" id="A0AAE0R8T3"/>
<evidence type="ECO:0000256" key="2">
    <source>
        <dbReference type="ARBA" id="ARBA00012180"/>
    </source>
</evidence>
<feature type="region of interest" description="Disordered" evidence="4">
    <location>
        <begin position="863"/>
        <end position="891"/>
    </location>
</feature>
<sequence length="1122" mass="129776">MRIVSTNFIPDRSRPGLTTTAIGAVDLQGAGGNWATVGRRSRGGRRVHRQREKRKGKSVGLRIGTLNVGTMTGKGRELADVMERRKVDILCVQETRWKGSKACSIGAGFKLFYYGVDSKRNGVGVVLKEKFVRNVLEVKRVSDRVMSLKLEIEGVMLNVVSGYAPQVGCELGEKERFWSELDEVMESIPTGERVVIGADFNGHVGEGNTGDEEVMGKFGVKERNLEGQVVVDFAKRMDMAVVNTYFQKREEHRVTYKSGGRRTQVDYILCRRGNLKEITDCKVVVGESVAKQHRMVVCRMTLMVCKTKRSKIEKKTKWWKLKKEECCEEFRQKLRQALGGGKKIRRLGGGMRKFRIVSRGRGKKKWDMDRTEEHRQEYKELQRRVKREVSKAKQKAYDELYTRLDTREGEKDLYRLARQRDRDGKDVQQVRVIKDRDGRVLTSEESVQRRWKEYFEELMNEENEREKRVEGVNSVEQKVDKIRKDEVRKALKRMKSGKAVDPDDIPVEVWKCLGEAAVEFLASLFNRVLESERMPEEWRRSVLVPIFKNKGDVQSCSNYRGIKLMSHTMKLWERVVEARLRKVVEICEQQYGFMPRKSTTDAIFALRILMEKYRDGQRELHCVFVDLEKAYDRVPREELWYCMRKSGVAEKYVRVVQDMYARSRTVVRCAVGQTEEFKVEVGLHQGSALSPFLFAIVMDQLSEEVRQESPWTMMFADDIVICSESREQVEENLERWRFALERRGMKVSRSKTEYMCVNEREGSGTVRLQGEEVKKVQEFKYLGSTVQSNGECGKEVKKRVQAGWNGWRKVSGVLYDQKISARIKGKVYRTVVRPAMLYGLETVSLRKRQESELEVAELKMLSVPGMMDGEKEKERERGEEKESDETEEDAEGAALLWQEGSSDDDLGLPIMHWEALSLRIAQLEKQEEERREKNKDVAQWTESWPELYNLTRHQDTCEDVDDSRLSALTSRLQSQMNLQLCFINNSESEEEEEEDKGKKELNKSSGKQMQQPQQHSSTASSSKAKSGGFKKEVKAALSMLKHKLRLEQKQSKHPSDAVKERTHYNRSDLQKLNLKELNALKTTLSKDIHNLSSELVGRLLTRDQLRTEQDAMLLEIQDMTSL</sequence>
<keyword evidence="7" id="KW-1185">Reference proteome</keyword>
<dbReference type="InterPro" id="IPR043502">
    <property type="entry name" value="DNA/RNA_pol_sf"/>
</dbReference>
<keyword evidence="3" id="KW-0175">Coiled coil</keyword>
<dbReference type="EMBL" id="JAUCMX010000005">
    <property type="protein sequence ID" value="KAK3546510.1"/>
    <property type="molecule type" value="Genomic_DNA"/>
</dbReference>
<dbReference type="InterPro" id="IPR043128">
    <property type="entry name" value="Rev_trsase/Diguanyl_cyclase"/>
</dbReference>
<dbReference type="InterPro" id="IPR015649">
    <property type="entry name" value="SCHIP_1_C"/>
</dbReference>
<evidence type="ECO:0000259" key="5">
    <source>
        <dbReference type="PROSITE" id="PS50878"/>
    </source>
</evidence>
<dbReference type="PANTHER" id="PTHR19446">
    <property type="entry name" value="REVERSE TRANSCRIPTASES"/>
    <property type="match status" value="1"/>
</dbReference>
<dbReference type="SUPFAM" id="SSF56672">
    <property type="entry name" value="DNA/RNA polymerases"/>
    <property type="match status" value="1"/>
</dbReference>
<dbReference type="CDD" id="cd09076">
    <property type="entry name" value="L1-EN"/>
    <property type="match status" value="1"/>
</dbReference>
<dbReference type="GO" id="GO:0004523">
    <property type="term" value="F:RNA-DNA hybrid ribonuclease activity"/>
    <property type="evidence" value="ECO:0007669"/>
    <property type="project" value="UniProtKB-EC"/>
</dbReference>
<name>A0AAE0R8T3_9TELE</name>
<reference evidence="6" key="1">
    <citation type="submission" date="2023-06" db="EMBL/GenBank/DDBJ databases">
        <title>Male Hemibagrus guttatus genome.</title>
        <authorList>
            <person name="Bian C."/>
        </authorList>
    </citation>
    <scope>NUCLEOTIDE SEQUENCE</scope>
    <source>
        <strain evidence="6">Male_cb2023</strain>
        <tissue evidence="6">Muscle</tissue>
    </source>
</reference>
<feature type="compositionally biased region" description="Basic and acidic residues" evidence="4">
    <location>
        <begin position="868"/>
        <end position="880"/>
    </location>
</feature>
<evidence type="ECO:0000313" key="6">
    <source>
        <dbReference type="EMBL" id="KAK3546510.1"/>
    </source>
</evidence>
<dbReference type="Gene3D" id="3.60.10.10">
    <property type="entry name" value="Endonuclease/exonuclease/phosphatase"/>
    <property type="match status" value="1"/>
</dbReference>
<protein>
    <recommendedName>
        <fullName evidence="2">ribonuclease H</fullName>
        <ecNumber evidence="2">3.1.26.4</ecNumber>
    </recommendedName>
</protein>
<dbReference type="SUPFAM" id="SSF56219">
    <property type="entry name" value="DNase I-like"/>
    <property type="match status" value="1"/>
</dbReference>
<evidence type="ECO:0000313" key="7">
    <source>
        <dbReference type="Proteomes" id="UP001274896"/>
    </source>
</evidence>
<dbReference type="Pfam" id="PF03372">
    <property type="entry name" value="Exo_endo_phos"/>
    <property type="match status" value="1"/>
</dbReference>
<dbReference type="InterPro" id="IPR005135">
    <property type="entry name" value="Endo/exonuclease/phosphatase"/>
</dbReference>
<comment type="similarity">
    <text evidence="1">Belongs to the beta type-B retroviral polymerase family. HERV class-II K(HML-2) pol subfamily.</text>
</comment>
<feature type="compositionally biased region" description="Polar residues" evidence="4">
    <location>
        <begin position="1003"/>
        <end position="1015"/>
    </location>
</feature>
<feature type="compositionally biased region" description="Acidic residues" evidence="4">
    <location>
        <begin position="881"/>
        <end position="891"/>
    </location>
</feature>
<dbReference type="Pfam" id="PF00078">
    <property type="entry name" value="RVT_1"/>
    <property type="match status" value="1"/>
</dbReference>
<dbReference type="InterPro" id="IPR036691">
    <property type="entry name" value="Endo/exonu/phosph_ase_sf"/>
</dbReference>
<evidence type="ECO:0000256" key="4">
    <source>
        <dbReference type="SAM" id="MobiDB-lite"/>
    </source>
</evidence>
<dbReference type="EC" id="3.1.26.4" evidence="2"/>
<dbReference type="CDD" id="cd01650">
    <property type="entry name" value="RT_nLTR_like"/>
    <property type="match status" value="1"/>
</dbReference>
<proteinExistence type="inferred from homology"/>
<dbReference type="InterPro" id="IPR000477">
    <property type="entry name" value="RT_dom"/>
</dbReference>
<evidence type="ECO:0000256" key="1">
    <source>
        <dbReference type="ARBA" id="ARBA00010879"/>
    </source>
</evidence>
<feature type="compositionally biased region" description="Low complexity" evidence="4">
    <location>
        <begin position="1016"/>
        <end position="1027"/>
    </location>
</feature>
<feature type="domain" description="Reverse transcriptase" evidence="5">
    <location>
        <begin position="527"/>
        <end position="786"/>
    </location>
</feature>
<feature type="coiled-coil region" evidence="3">
    <location>
        <begin position="368"/>
        <end position="395"/>
    </location>
</feature>
<comment type="caution">
    <text evidence="6">The sequence shown here is derived from an EMBL/GenBank/DDBJ whole genome shotgun (WGS) entry which is preliminary data.</text>
</comment>
<accession>A0AAE0R8T3</accession>
<dbReference type="PROSITE" id="PS50878">
    <property type="entry name" value="RT_POL"/>
    <property type="match status" value="1"/>
</dbReference>
<dbReference type="Pfam" id="PF10148">
    <property type="entry name" value="SCHIP-1_C"/>
    <property type="match status" value="2"/>
</dbReference>
<feature type="region of interest" description="Disordered" evidence="4">
    <location>
        <begin position="985"/>
        <end position="1031"/>
    </location>
</feature>
<dbReference type="Gene3D" id="3.30.70.270">
    <property type="match status" value="1"/>
</dbReference>
<dbReference type="Proteomes" id="UP001274896">
    <property type="component" value="Unassembled WGS sequence"/>
</dbReference>
<gene>
    <name evidence="6" type="ORF">QTP70_026364</name>
</gene>